<feature type="compositionally biased region" description="Basic and acidic residues" evidence="1">
    <location>
        <begin position="187"/>
        <end position="209"/>
    </location>
</feature>
<dbReference type="InterPro" id="IPR009636">
    <property type="entry name" value="SCAF"/>
</dbReference>
<evidence type="ECO:0000313" key="2">
    <source>
        <dbReference type="EMBL" id="AWY04472.1"/>
    </source>
</evidence>
<evidence type="ECO:0008006" key="4">
    <source>
        <dbReference type="Google" id="ProtNLM"/>
    </source>
</evidence>
<feature type="region of interest" description="Disordered" evidence="1">
    <location>
        <begin position="187"/>
        <end position="244"/>
    </location>
</feature>
<evidence type="ECO:0000313" key="3">
    <source>
        <dbReference type="Proteomes" id="UP000251068"/>
    </source>
</evidence>
<dbReference type="EMBL" id="MH271292">
    <property type="protein sequence ID" value="AWY04472.1"/>
    <property type="molecule type" value="Genomic_DNA"/>
</dbReference>
<reference evidence="2 3" key="1">
    <citation type="submission" date="2018-04" db="EMBL/GenBank/DDBJ databases">
        <authorList>
            <person name="Harrington T."/>
            <person name="Washburn E."/>
            <person name="Bricker J."/>
            <person name="McKinney A."/>
            <person name="Betsko A.J."/>
            <person name="Garlena R.A."/>
            <person name="Russell D.A."/>
            <person name="Pope W.A."/>
            <person name="Jacobs-Sera D."/>
            <person name="Hatfull G.F."/>
        </authorList>
    </citation>
    <scope>NUCLEOTIDE SEQUENCE [LARGE SCALE GENOMIC DNA]</scope>
</reference>
<feature type="compositionally biased region" description="Basic and acidic residues" evidence="1">
    <location>
        <begin position="31"/>
        <end position="80"/>
    </location>
</feature>
<proteinExistence type="predicted"/>
<sequence length="244" mass="26563">MKNCTYRLGLDELLNAPMGLLTLQGRDGEDDGNKGDPDANDDAKGGDDKSKSGDGDDAKDGKKAEPTADQKRISALEEEKQRFYDQREELKVKLKDANAEIAKLKKDGTPDEALKTSNDELTASNEKLVAANQKLMLENAFLKEAGFDWVDPEAALRLADLSTVEYDEKSGKAVGLNSALTKLAKDKPYLLKPKADDEGDGKDDKDGKPAPRRTGQAPRGGTQKQSDAAAREAKLRAKYPALRR</sequence>
<gene>
    <name evidence="2" type="primary">16</name>
    <name evidence="2" type="ORF">SEA_ANNASERENA_16</name>
</gene>
<organism evidence="2 3">
    <name type="scientific">Microbacterium phage AnnaSerena</name>
    <dbReference type="NCBI Taxonomy" id="2201432"/>
    <lineage>
        <taxon>Viruses</taxon>
        <taxon>Duplodnaviria</taxon>
        <taxon>Heunggongvirae</taxon>
        <taxon>Uroviricota</taxon>
        <taxon>Caudoviricetes</taxon>
        <taxon>Krampusvirus</taxon>
        <taxon>Krampusvirus krampus</taxon>
    </lineage>
</organism>
<accession>A0A2Z4Q303</accession>
<evidence type="ECO:0000256" key="1">
    <source>
        <dbReference type="SAM" id="MobiDB-lite"/>
    </source>
</evidence>
<name>A0A2Z4Q303_9CAUD</name>
<protein>
    <recommendedName>
        <fullName evidence="4">Scaffolding protein</fullName>
    </recommendedName>
</protein>
<dbReference type="Pfam" id="PF06810">
    <property type="entry name" value="Phage_scaffold"/>
    <property type="match status" value="1"/>
</dbReference>
<dbReference type="GO" id="GO:0019069">
    <property type="term" value="P:viral capsid assembly"/>
    <property type="evidence" value="ECO:0007669"/>
    <property type="project" value="InterPro"/>
</dbReference>
<feature type="region of interest" description="Disordered" evidence="1">
    <location>
        <begin position="21"/>
        <end position="80"/>
    </location>
</feature>
<dbReference type="Proteomes" id="UP000251068">
    <property type="component" value="Segment"/>
</dbReference>